<reference evidence="1 2" key="1">
    <citation type="submission" date="2006-03" db="EMBL/GenBank/DDBJ databases">
        <title>Annotation of Plasmodium falciparum HB3.</title>
        <authorList>
            <consortium name="The Broad Institute Genome Sequencing Platform"/>
            <person name="Volkman S.K."/>
            <person name="Neafsey D.E."/>
            <person name="Dash A.P."/>
            <person name="Chitnis C.E."/>
            <person name="Hartl D.L."/>
            <person name="Young S.K."/>
            <person name="Zeng Q."/>
            <person name="Koehrsen M."/>
            <person name="Alvarado L."/>
            <person name="Berlin A."/>
            <person name="Borenstein D."/>
            <person name="Chapman S.B."/>
            <person name="Chen Z."/>
            <person name="Engels R."/>
            <person name="Freedman E."/>
            <person name="Gellesch M."/>
            <person name="Goldberg J."/>
            <person name="Griggs A."/>
            <person name="Gujja S."/>
            <person name="Heilman E.R."/>
            <person name="Heiman D.I."/>
            <person name="Howarth C."/>
            <person name="Jen D."/>
            <person name="Larson L."/>
            <person name="Mehta T."/>
            <person name="Neiman D."/>
            <person name="Park D."/>
            <person name="Pearson M."/>
            <person name="Roberts A."/>
            <person name="Saif S."/>
            <person name="Shea T."/>
            <person name="Shenoy N."/>
            <person name="Sisk P."/>
            <person name="Stolte C."/>
            <person name="Sykes S."/>
            <person name="Walk T."/>
            <person name="White J."/>
            <person name="Yandava C."/>
            <person name="Haas B."/>
            <person name="Henn M.R."/>
            <person name="Nusbaum C."/>
            <person name="Birren B."/>
        </authorList>
    </citation>
    <scope>NUCLEOTIDE SEQUENCE [LARGE SCALE GENOMIC DNA]</scope>
    <source>
        <strain evidence="1">HB3</strain>
    </source>
</reference>
<dbReference type="EMBL" id="CH671924">
    <property type="protein sequence ID" value="KOB58765.1"/>
    <property type="molecule type" value="Genomic_DNA"/>
</dbReference>
<sequence length="59" mass="6786">MSISSYNYLFACDTSCKKLINSTSPAAALHGVTKNILKRKKKEKETIQVYAYIYIYIYV</sequence>
<accession>A0A0L7K6S3</accession>
<proteinExistence type="predicted"/>
<evidence type="ECO:0000313" key="2">
    <source>
        <dbReference type="Proteomes" id="UP000054289"/>
    </source>
</evidence>
<gene>
    <name evidence="1" type="ORF">PFHG_00512</name>
</gene>
<evidence type="ECO:0000313" key="1">
    <source>
        <dbReference type="EMBL" id="KOB58765.1"/>
    </source>
</evidence>
<dbReference type="KEGG" id="pfh:PFHG_00512"/>
<organism evidence="1 2">
    <name type="scientific">Plasmodium falciparum (isolate HB3)</name>
    <dbReference type="NCBI Taxonomy" id="137071"/>
    <lineage>
        <taxon>Eukaryota</taxon>
        <taxon>Sar</taxon>
        <taxon>Alveolata</taxon>
        <taxon>Apicomplexa</taxon>
        <taxon>Aconoidasida</taxon>
        <taxon>Haemosporida</taxon>
        <taxon>Plasmodiidae</taxon>
        <taxon>Plasmodium</taxon>
        <taxon>Plasmodium (Laverania)</taxon>
    </lineage>
</organism>
<dbReference type="AlphaFoldDB" id="A0A0L7K6S3"/>
<name>A0A0L7K6S3_PLAFX</name>
<protein>
    <submittedName>
        <fullName evidence="1">Uncharacterized protein</fullName>
    </submittedName>
</protein>
<dbReference type="Proteomes" id="UP000054289">
    <property type="component" value="Unassembled WGS sequence"/>
</dbReference>
<reference evidence="2" key="2">
    <citation type="submission" date="2006-03" db="EMBL/GenBank/DDBJ databases">
        <title>The genome sequence of the Plasmodium falciparum HB3.</title>
        <authorList>
            <consortium name="The Broad Institute Genome Sequencing Platform"/>
            <person name="Birren B."/>
            <person name="Lander E."/>
            <person name="Galagan J."/>
            <person name="Nusbaum C."/>
            <person name="Devon K."/>
            <person name="Henn M."/>
            <person name="Jaffe D."/>
            <person name="Butler J."/>
            <person name="Alvarez P."/>
            <person name="Gnerre S."/>
            <person name="Grabherr M."/>
            <person name="Kleber M."/>
            <person name="Mauceli E."/>
            <person name="Brockman W."/>
            <person name="MacCallum I.A."/>
            <person name="Rounsley S."/>
            <person name="Young S."/>
            <person name="LaButti K."/>
            <person name="Pushparaj V."/>
            <person name="DeCaprio D."/>
            <person name="Crawford M."/>
            <person name="Koehrsen M."/>
            <person name="Engels R."/>
            <person name="Montgomery P."/>
            <person name="Pearson M."/>
            <person name="Howarth C."/>
            <person name="Larson L."/>
            <person name="Luoma S."/>
            <person name="White J."/>
            <person name="Kodira C."/>
            <person name="Zeng Q."/>
            <person name="Oleary S."/>
            <person name="Yandava C."/>
            <person name="Alvarado L."/>
            <person name="Wirth D."/>
            <person name="Volkman S."/>
            <person name="Hartl D."/>
        </authorList>
    </citation>
    <scope>NUCLEOTIDE SEQUENCE [LARGE SCALE GENOMIC DNA]</scope>
</reference>